<organism evidence="3 4">
    <name type="scientific">Bifidobacterium longum subsp. infantis</name>
    <dbReference type="NCBI Taxonomy" id="1682"/>
    <lineage>
        <taxon>Bacteria</taxon>
        <taxon>Bacillati</taxon>
        <taxon>Actinomycetota</taxon>
        <taxon>Actinomycetes</taxon>
        <taxon>Bifidobacteriales</taxon>
        <taxon>Bifidobacteriaceae</taxon>
        <taxon>Bifidobacterium</taxon>
    </lineage>
</organism>
<comment type="caution">
    <text evidence="3">The sequence shown here is derived from an EMBL/GenBank/DDBJ whole genome shotgun (WGS) entry which is preliminary data.</text>
</comment>
<dbReference type="Proteomes" id="UP000306697">
    <property type="component" value="Unassembled WGS sequence"/>
</dbReference>
<dbReference type="PANTHER" id="PTHR33498">
    <property type="entry name" value="TRANSPOSASE FOR INSERTION SEQUENCE ELEMENT IS1557"/>
    <property type="match status" value="1"/>
</dbReference>
<feature type="compositionally biased region" description="Low complexity" evidence="1">
    <location>
        <begin position="28"/>
        <end position="49"/>
    </location>
</feature>
<sequence>MGPVRPVPAVPAHAPPGGVHHQQHRIARLPAAQGQPQPRPVPQRSGRGQAVLAGDLRHRGQTQPQTSQRRQQNQTQKRGKAHRGEDHDQPETGPRPTRGRIPRTNGTLSIKHTPNTNNLTSSVDRVRKAEGGHNALLKRTKYLWPGNESSLTELQLETKRGLQKQRLKTARACRMRETLQDIYADSASRAEAEAGFRALCSWMMHSRLEPMKALARQLRRHWDYILAYFDHRRTNAVLEGLNSVIRHVKTRARGFRNMEYFSTMIYLTCGRLDLRTVTT</sequence>
<dbReference type="EMBL" id="SSWL01000015">
    <property type="protein sequence ID" value="THJ27719.1"/>
    <property type="molecule type" value="Genomic_DNA"/>
</dbReference>
<name>A0A4S5B7K8_BIFLI</name>
<evidence type="ECO:0000259" key="2">
    <source>
        <dbReference type="Pfam" id="PF01610"/>
    </source>
</evidence>
<evidence type="ECO:0000256" key="1">
    <source>
        <dbReference type="SAM" id="MobiDB-lite"/>
    </source>
</evidence>
<feature type="compositionally biased region" description="Low complexity" evidence="1">
    <location>
        <begin position="61"/>
        <end position="76"/>
    </location>
</feature>
<gene>
    <name evidence="3" type="ORF">E6L38_10020</name>
</gene>
<dbReference type="PANTHER" id="PTHR33498:SF1">
    <property type="entry name" value="TRANSPOSASE FOR INSERTION SEQUENCE ELEMENT IS1557"/>
    <property type="match status" value="1"/>
</dbReference>
<feature type="compositionally biased region" description="Low complexity" evidence="1">
    <location>
        <begin position="10"/>
        <end position="20"/>
    </location>
</feature>
<dbReference type="InterPro" id="IPR047951">
    <property type="entry name" value="Transpos_ISL3"/>
</dbReference>
<feature type="domain" description="Transposase IS204/IS1001/IS1096/IS1165 DDE" evidence="2">
    <location>
        <begin position="122"/>
        <end position="265"/>
    </location>
</feature>
<dbReference type="InterPro" id="IPR002560">
    <property type="entry name" value="Transposase_DDE"/>
</dbReference>
<feature type="region of interest" description="Disordered" evidence="1">
    <location>
        <begin position="1"/>
        <end position="120"/>
    </location>
</feature>
<reference evidence="3 4" key="1">
    <citation type="submission" date="2019-04" db="EMBL/GenBank/DDBJ databases">
        <title>Genome Announcement To Ensure Probiotic Safety of Bifidobacterium longum subsp infantis UBBI-01.</title>
        <authorList>
            <person name="Sulthana A."/>
            <person name="Lakshmi S.G."/>
            <person name="Madempudi R.S."/>
        </authorList>
    </citation>
    <scope>NUCLEOTIDE SEQUENCE [LARGE SCALE GENOMIC DNA]</scope>
    <source>
        <strain evidence="3 4">UBBI-01</strain>
    </source>
</reference>
<dbReference type="Pfam" id="PF01610">
    <property type="entry name" value="DDE_Tnp_ISL3"/>
    <property type="match status" value="1"/>
</dbReference>
<evidence type="ECO:0000313" key="3">
    <source>
        <dbReference type="EMBL" id="THJ27719.1"/>
    </source>
</evidence>
<feature type="compositionally biased region" description="Polar residues" evidence="1">
    <location>
        <begin position="108"/>
        <end position="120"/>
    </location>
</feature>
<protein>
    <submittedName>
        <fullName evidence="3">Transposase</fullName>
    </submittedName>
</protein>
<proteinExistence type="predicted"/>
<evidence type="ECO:0000313" key="4">
    <source>
        <dbReference type="Proteomes" id="UP000306697"/>
    </source>
</evidence>
<accession>A0A4S5B7K8</accession>
<dbReference type="AlphaFoldDB" id="A0A4S5B7K8"/>